<dbReference type="InterPro" id="IPR059206">
    <property type="entry name" value="Sll1717-like"/>
</dbReference>
<dbReference type="Proteomes" id="UP000324029">
    <property type="component" value="Unassembled WGS sequence"/>
</dbReference>
<accession>A0A5D3GB97</accession>
<comment type="caution">
    <text evidence="1">The sequence shown here is derived from an EMBL/GenBank/DDBJ whole genome shotgun (WGS) entry which is preliminary data.</text>
</comment>
<protein>
    <submittedName>
        <fullName evidence="1">Uncharacterized protein</fullName>
    </submittedName>
</protein>
<dbReference type="EMBL" id="VSRO01000006">
    <property type="protein sequence ID" value="TYK57390.1"/>
    <property type="molecule type" value="Genomic_DNA"/>
</dbReference>
<evidence type="ECO:0000313" key="1">
    <source>
        <dbReference type="EMBL" id="TYK57390.1"/>
    </source>
</evidence>
<reference evidence="1 2" key="1">
    <citation type="submission" date="2019-08" db="EMBL/GenBank/DDBJ databases">
        <title>Subclass B2 metallo-beta lactamase from Pseudomonas synxantha.</title>
        <authorList>
            <person name="Poirel L."/>
            <person name="Palmieri M."/>
            <person name="Masseron A."/>
            <person name="Perreten V."/>
            <person name="Nordman P."/>
        </authorList>
    </citation>
    <scope>NUCLEOTIDE SEQUENCE [LARGE SCALE GENOMIC DNA]</scope>
    <source>
        <strain evidence="1 2">MCP106</strain>
    </source>
</reference>
<proteinExistence type="predicted"/>
<organism evidence="1 2">
    <name type="scientific">Pseudomonas synxantha</name>
    <dbReference type="NCBI Taxonomy" id="47883"/>
    <lineage>
        <taxon>Bacteria</taxon>
        <taxon>Pseudomonadati</taxon>
        <taxon>Pseudomonadota</taxon>
        <taxon>Gammaproteobacteria</taxon>
        <taxon>Pseudomonadales</taxon>
        <taxon>Pseudomonadaceae</taxon>
        <taxon>Pseudomonas</taxon>
    </lineage>
</organism>
<sequence length="481" mass="54515">MDVRSISTFGAVAAEDEPVLNYFVETSAVSEIGEGEKFLVLGRKGSGKTALVRYFNEKKQNGLVSIALNLRGYPWALHAKRSDSDVDESERYEASWRYLIVVEFAQLVAKRLTGLSKWTDEAKNLIEFFSQNYGGLDVGLGDFLRPEKLRLTKASFEPQLLGVKLGGITLERKSEQGGLARELNLLSDLILKNALYLCGREGIEKILIHFDELDQGMLRFDSPRQQMLTGLILATRSVNREAAKNSVKLKSVIYLRTDLWNQINFSDKNKITTTSVLDISWDEASLLKVVNSRVNSITGKNWDAIHDATTMRGRQQKFSYIVARTFLRPRDVISYLNILLSKAKERINTKGGATVFTNKDIVDSKREYSTYLRLELHDEISPHWREWEDALKAISKMGLLSFARISFEQRYPQAVTAGNVYTSEQALETLYEYSVLGAYRASGYGGKKWVYRYSEPGEAWDSSGNLFKVHLGLKEHLALKE</sequence>
<gene>
    <name evidence="1" type="ORF">FXO26_12810</name>
</gene>
<dbReference type="NCBIfam" id="NF047389">
    <property type="entry name" value="ATPase_Sll1717"/>
    <property type="match status" value="1"/>
</dbReference>
<dbReference type="AlphaFoldDB" id="A0A5D3GB97"/>
<dbReference type="RefSeq" id="WP_148853421.1">
    <property type="nucleotide sequence ID" value="NZ_VSRO01000006.1"/>
</dbReference>
<name>A0A5D3GB97_9PSED</name>
<evidence type="ECO:0000313" key="2">
    <source>
        <dbReference type="Proteomes" id="UP000324029"/>
    </source>
</evidence>
<reference evidence="1 2" key="2">
    <citation type="submission" date="2019-08" db="EMBL/GenBank/DDBJ databases">
        <authorList>
            <person name="Brilhante M."/>
            <person name="Perreten V."/>
        </authorList>
    </citation>
    <scope>NUCLEOTIDE SEQUENCE [LARGE SCALE GENOMIC DNA]</scope>
    <source>
        <strain evidence="1 2">MCP106</strain>
    </source>
</reference>